<organism evidence="2 3">
    <name type="scientific">Modicella reniformis</name>
    <dbReference type="NCBI Taxonomy" id="1440133"/>
    <lineage>
        <taxon>Eukaryota</taxon>
        <taxon>Fungi</taxon>
        <taxon>Fungi incertae sedis</taxon>
        <taxon>Mucoromycota</taxon>
        <taxon>Mortierellomycotina</taxon>
        <taxon>Mortierellomycetes</taxon>
        <taxon>Mortierellales</taxon>
        <taxon>Mortierellaceae</taxon>
        <taxon>Modicella</taxon>
    </lineage>
</organism>
<feature type="region of interest" description="Disordered" evidence="1">
    <location>
        <begin position="1"/>
        <end position="34"/>
    </location>
</feature>
<dbReference type="Proteomes" id="UP000749646">
    <property type="component" value="Unassembled WGS sequence"/>
</dbReference>
<evidence type="ECO:0000313" key="2">
    <source>
        <dbReference type="EMBL" id="KAF9936878.1"/>
    </source>
</evidence>
<keyword evidence="3" id="KW-1185">Reference proteome</keyword>
<comment type="caution">
    <text evidence="2">The sequence shown here is derived from an EMBL/GenBank/DDBJ whole genome shotgun (WGS) entry which is preliminary data.</text>
</comment>
<dbReference type="OrthoDB" id="2415394at2759"/>
<sequence>MSLFKSSKNKSASVATSPSATPRASMQDQRPASANKMTLEQALEILLRKTVADAASEGTQLLQIDALERVDNHNSLLDFVRRQSFSKVMMITPLIRYSSYTETVFSAFGDIESGDNLD</sequence>
<evidence type="ECO:0000313" key="3">
    <source>
        <dbReference type="Proteomes" id="UP000749646"/>
    </source>
</evidence>
<dbReference type="AlphaFoldDB" id="A0A9P6LSY0"/>
<proteinExistence type="predicted"/>
<reference evidence="2" key="1">
    <citation type="journal article" date="2020" name="Fungal Divers.">
        <title>Resolving the Mortierellaceae phylogeny through synthesis of multi-gene phylogenetics and phylogenomics.</title>
        <authorList>
            <person name="Vandepol N."/>
            <person name="Liber J."/>
            <person name="Desiro A."/>
            <person name="Na H."/>
            <person name="Kennedy M."/>
            <person name="Barry K."/>
            <person name="Grigoriev I.V."/>
            <person name="Miller A.N."/>
            <person name="O'Donnell K."/>
            <person name="Stajich J.E."/>
            <person name="Bonito G."/>
        </authorList>
    </citation>
    <scope>NUCLEOTIDE SEQUENCE</scope>
    <source>
        <strain evidence="2">MES-2147</strain>
    </source>
</reference>
<gene>
    <name evidence="2" type="ORF">BGZ65_001974</name>
</gene>
<protein>
    <submittedName>
        <fullName evidence="2">Uncharacterized protein</fullName>
    </submittedName>
</protein>
<feature type="compositionally biased region" description="Polar residues" evidence="1">
    <location>
        <begin position="1"/>
        <end position="10"/>
    </location>
</feature>
<evidence type="ECO:0000256" key="1">
    <source>
        <dbReference type="SAM" id="MobiDB-lite"/>
    </source>
</evidence>
<dbReference type="EMBL" id="JAAAHW010009733">
    <property type="protein sequence ID" value="KAF9936878.1"/>
    <property type="molecule type" value="Genomic_DNA"/>
</dbReference>
<accession>A0A9P6LSY0</accession>
<feature type="compositionally biased region" description="Low complexity" evidence="1">
    <location>
        <begin position="11"/>
        <end position="25"/>
    </location>
</feature>
<name>A0A9P6LSY0_9FUNG</name>